<dbReference type="InterPro" id="IPR011009">
    <property type="entry name" value="Kinase-like_dom_sf"/>
</dbReference>
<dbReference type="EMBL" id="JAFCIX010000555">
    <property type="protein sequence ID" value="KAH6587717.1"/>
    <property type="molecule type" value="Genomic_DNA"/>
</dbReference>
<dbReference type="InterPro" id="IPR051177">
    <property type="entry name" value="CIK-Related_Protein"/>
</dbReference>
<dbReference type="SUPFAM" id="SSF56112">
    <property type="entry name" value="Protein kinase-like (PK-like)"/>
    <property type="match status" value="1"/>
</dbReference>
<feature type="region of interest" description="Disordered" evidence="1">
    <location>
        <begin position="550"/>
        <end position="570"/>
    </location>
</feature>
<reference evidence="3 4" key="1">
    <citation type="submission" date="2021-02" db="EMBL/GenBank/DDBJ databases">
        <title>Variation within the Batrachochytrium salamandrivorans European outbreak.</title>
        <authorList>
            <person name="Kelly M."/>
            <person name="Pasmans F."/>
            <person name="Shea T.P."/>
            <person name="Munoz J.F."/>
            <person name="Carranza S."/>
            <person name="Cuomo C.A."/>
            <person name="Martel A."/>
        </authorList>
    </citation>
    <scope>NUCLEOTIDE SEQUENCE [LARGE SCALE GENOMIC DNA]</scope>
    <source>
        <strain evidence="3 4">AMFP18/2</strain>
    </source>
</reference>
<feature type="region of interest" description="Disordered" evidence="1">
    <location>
        <begin position="840"/>
        <end position="880"/>
    </location>
</feature>
<dbReference type="Gene3D" id="1.10.510.10">
    <property type="entry name" value="Transferase(Phosphotransferase) domain 1"/>
    <property type="match status" value="1"/>
</dbReference>
<sequence>MGAAESSIAANYRLYTLDGNTTTTAAAYNAVHGGADQSTGSTSSPPASLLMGVNKSSGGKVSIFRIQLSMLPAVELATTLSSSVGIGTGRGLGAVAGGEGNKRATLGKTYMYDMLPDGINKLRTIRHPGIIKFVSAESRDGNLLVVTEYVQRISTMLPSMCAEEVCLGIYNILKTIDFLHSSGMCHNHLSLSSIYLTEDRRWVIGDMEFVREKAQMTPETISLLHAKLKSKDAALEDTKEQDIWGKDSVFSMDCYATGHLISDIIRPYLNSAVSNPESHSFLWDQLEESAELMRTKDAASRPSIKDLLSTPFFKNSILIEIVEKFLKEIRVISPDIKIQMFSQLYSKLYFLPQETVNTFLLPMFLNHELFAEPGAFDFFTELLSPASLNSSSVASLHKESQPIITCEAYSAQIVPFIRRTFSIRQFETRLFMLKMIDKYVDFTCDVDDTFLEAVLIPELIVGMDDVDDEIYLYSVCGLAKCISRYYQLLADRKRNVDIEAVSFPNQELLLNRGIRDKRVSTAHQPRNNADAPETSSTTENIAPAYLQRQNSVGPSLQNPPGLQKGTSADVDNTPEYSMQHLVEDLLIPHALRICISESIDVDGLWLLLDQLASLWKRLIVLSEKPKHNSTANMSTIRSLFKCLHLILRILPVDQKIEYFCHRLCGNLGVSGEASPSSILWIPKLIELSIPFLKDDSRDVRRHISASVMKMLAIISSAFERAPSIARKREQTSLSARLCSVYGNNLRVASAFPKSGPRQMSISIGHANKSTPSYNSAVAVNPSTATSATCKNDSHSDPHLESALVAEPNETHSEDSQIARNLLGSVITATSFDEHNNVAWSAQKTSPKLPKSEDGWNSSWDPVADDEPLPNQETLNGDSLDVGVAPDAPISTDDRPVVSPMFTTAASTNAALLLSGNVGPNIISPAPIALSSMSIQDIQEEAPSIVGIIREKYVKRDVIKQKRQEKHAENLRRQSLSPLLKSPFNPNISDQVAFSPSPLSSLKPEKILVTLFNDRPTEIDYFKDMTPSHVRKKSTIPSASSGLFSATLRASEILPLDIHDYGSHLSDMASRNRMSFQGSTADASNASLGWDEEFDEDIDLDDVQL</sequence>
<evidence type="ECO:0000259" key="2">
    <source>
        <dbReference type="PROSITE" id="PS50011"/>
    </source>
</evidence>
<dbReference type="Gene3D" id="3.30.200.20">
    <property type="entry name" value="Phosphorylase Kinase, domain 1"/>
    <property type="match status" value="1"/>
</dbReference>
<dbReference type="Gene3D" id="1.25.10.10">
    <property type="entry name" value="Leucine-rich Repeat Variant"/>
    <property type="match status" value="1"/>
</dbReference>
<dbReference type="SMART" id="SM00220">
    <property type="entry name" value="S_TKc"/>
    <property type="match status" value="1"/>
</dbReference>
<feature type="domain" description="Protein kinase" evidence="2">
    <location>
        <begin position="47"/>
        <end position="313"/>
    </location>
</feature>
<evidence type="ECO:0000313" key="3">
    <source>
        <dbReference type="EMBL" id="KAH6587717.1"/>
    </source>
</evidence>
<evidence type="ECO:0000313" key="4">
    <source>
        <dbReference type="Proteomes" id="UP001648503"/>
    </source>
</evidence>
<keyword evidence="4" id="KW-1185">Reference proteome</keyword>
<dbReference type="InterPro" id="IPR000719">
    <property type="entry name" value="Prot_kinase_dom"/>
</dbReference>
<protein>
    <recommendedName>
        <fullName evidence="2">Protein kinase domain-containing protein</fullName>
    </recommendedName>
</protein>
<name>A0ABQ8EZ31_9FUNG</name>
<dbReference type="PROSITE" id="PS50011">
    <property type="entry name" value="PROTEIN_KINASE_DOM"/>
    <property type="match status" value="1"/>
</dbReference>
<comment type="caution">
    <text evidence="3">The sequence shown here is derived from an EMBL/GenBank/DDBJ whole genome shotgun (WGS) entry which is preliminary data.</text>
</comment>
<dbReference type="Proteomes" id="UP001648503">
    <property type="component" value="Unassembled WGS sequence"/>
</dbReference>
<dbReference type="PANTHER" id="PTHR12984">
    <property type="entry name" value="SCY1-RELATED S/T PROTEIN KINASE-LIKE"/>
    <property type="match status" value="1"/>
</dbReference>
<dbReference type="InterPro" id="IPR011989">
    <property type="entry name" value="ARM-like"/>
</dbReference>
<gene>
    <name evidence="3" type="ORF">BASA50_011321</name>
</gene>
<evidence type="ECO:0000256" key="1">
    <source>
        <dbReference type="SAM" id="MobiDB-lite"/>
    </source>
</evidence>
<organism evidence="3 4">
    <name type="scientific">Batrachochytrium salamandrivorans</name>
    <dbReference type="NCBI Taxonomy" id="1357716"/>
    <lineage>
        <taxon>Eukaryota</taxon>
        <taxon>Fungi</taxon>
        <taxon>Fungi incertae sedis</taxon>
        <taxon>Chytridiomycota</taxon>
        <taxon>Chytridiomycota incertae sedis</taxon>
        <taxon>Chytridiomycetes</taxon>
        <taxon>Rhizophydiales</taxon>
        <taxon>Rhizophydiales incertae sedis</taxon>
        <taxon>Batrachochytrium</taxon>
    </lineage>
</organism>
<dbReference type="PANTHER" id="PTHR12984:SF3">
    <property type="entry name" value="N-TERMINAL KINASE-LIKE PROTEIN"/>
    <property type="match status" value="1"/>
</dbReference>
<proteinExistence type="predicted"/>
<accession>A0ABQ8EZ31</accession>